<feature type="region of interest" description="Disordered" evidence="1">
    <location>
        <begin position="484"/>
        <end position="533"/>
    </location>
</feature>
<protein>
    <recommendedName>
        <fullName evidence="2">SUZ domain-containing protein</fullName>
    </recommendedName>
</protein>
<dbReference type="AlphaFoldDB" id="A0A8J9X2U5"/>
<reference evidence="3" key="1">
    <citation type="submission" date="2022-02" db="EMBL/GenBank/DDBJ databases">
        <authorList>
            <person name="Giguere J D."/>
        </authorList>
    </citation>
    <scope>NUCLEOTIDE SEQUENCE</scope>
    <source>
        <strain evidence="3">CCAP 1055/1</strain>
    </source>
</reference>
<dbReference type="InterPro" id="IPR036867">
    <property type="entry name" value="R3H_dom_sf"/>
</dbReference>
<evidence type="ECO:0000256" key="1">
    <source>
        <dbReference type="SAM" id="MobiDB-lite"/>
    </source>
</evidence>
<organism evidence="3">
    <name type="scientific">Phaeodactylum tricornutum</name>
    <name type="common">Diatom</name>
    <dbReference type="NCBI Taxonomy" id="2850"/>
    <lineage>
        <taxon>Eukaryota</taxon>
        <taxon>Sar</taxon>
        <taxon>Stramenopiles</taxon>
        <taxon>Ochrophyta</taxon>
        <taxon>Bacillariophyta</taxon>
        <taxon>Bacillariophyceae</taxon>
        <taxon>Bacillariophycidae</taxon>
        <taxon>Naviculales</taxon>
        <taxon>Phaeodactylaceae</taxon>
        <taxon>Phaeodactylum</taxon>
    </lineage>
</organism>
<evidence type="ECO:0000313" key="3">
    <source>
        <dbReference type="EMBL" id="CAG9280132.1"/>
    </source>
</evidence>
<dbReference type="GO" id="GO:0003676">
    <property type="term" value="F:nucleic acid binding"/>
    <property type="evidence" value="ECO:0007669"/>
    <property type="project" value="InterPro"/>
</dbReference>
<dbReference type="InterPro" id="IPR024771">
    <property type="entry name" value="SUZ"/>
</dbReference>
<dbReference type="InterPro" id="IPR051937">
    <property type="entry name" value="R3H_domain_containing"/>
</dbReference>
<dbReference type="PROSITE" id="PS51673">
    <property type="entry name" value="SUZ"/>
    <property type="match status" value="1"/>
</dbReference>
<dbReference type="SUPFAM" id="SSF82708">
    <property type="entry name" value="R3H domain"/>
    <property type="match status" value="1"/>
</dbReference>
<proteinExistence type="predicted"/>
<dbReference type="EMBL" id="OU594953">
    <property type="protein sequence ID" value="CAG9280132.1"/>
    <property type="molecule type" value="Genomic_DNA"/>
</dbReference>
<dbReference type="Proteomes" id="UP000836788">
    <property type="component" value="Chromosome 12"/>
</dbReference>
<gene>
    <name evidence="3" type="ORF">PTTT1_LOCUS12310</name>
</gene>
<dbReference type="Gene3D" id="3.30.1370.50">
    <property type="entry name" value="R3H-like domain"/>
    <property type="match status" value="1"/>
</dbReference>
<name>A0A8J9X2U5_PHATR</name>
<evidence type="ECO:0000259" key="2">
    <source>
        <dbReference type="PROSITE" id="PS51673"/>
    </source>
</evidence>
<feature type="domain" description="SUZ" evidence="2">
    <location>
        <begin position="199"/>
        <end position="283"/>
    </location>
</feature>
<accession>A0A8J9X2U5</accession>
<dbReference type="PANTHER" id="PTHR15672">
    <property type="entry name" value="CAMP-REGULATED PHOSPHOPROTEIN 21 RELATED R3H DOMAIN CONTAINING PROTEIN"/>
    <property type="match status" value="1"/>
</dbReference>
<dbReference type="Pfam" id="PF12752">
    <property type="entry name" value="SUZ"/>
    <property type="match status" value="1"/>
</dbReference>
<feature type="compositionally biased region" description="Polar residues" evidence="1">
    <location>
        <begin position="484"/>
        <end position="499"/>
    </location>
</feature>
<feature type="compositionally biased region" description="Low complexity" evidence="1">
    <location>
        <begin position="515"/>
        <end position="533"/>
    </location>
</feature>
<feature type="region of interest" description="Disordered" evidence="1">
    <location>
        <begin position="234"/>
        <end position="261"/>
    </location>
</feature>
<dbReference type="PANTHER" id="PTHR15672:SF8">
    <property type="entry name" value="PROTEIN ENCORE"/>
    <property type="match status" value="1"/>
</dbReference>
<feature type="compositionally biased region" description="Low complexity" evidence="1">
    <location>
        <begin position="237"/>
        <end position="247"/>
    </location>
</feature>
<sequence>MSNSSDSPRNEIPSMTIPSILDNAILVPKESGIELSIDSALLAALRHPRERVALLRLEQALCDFVTAEPASFALNNASDDNETNVTASGSPLAGWMEVGGAFNAQILRPHSSPESSVKAGAAPCPQGKQTSFQRCLVHRLADRFLIQRQTGSVLDQSIRLIRTTESKLPSILLQDLEPSQYALVDDEVQNNLAFDQQRQAPDTNVQPMLRKGASMDLNNGKPRKMKIMKRSGKDVLQSQSSMESSSSNHLKLGKNGLGGNVSSLTEKEKAYAEARARIFSTDSNSNLAGMADAENDAASPSAQDLITPMASCNISSTADNATAKSSALQAAAPTFRPQSLNGTSLVQIEPTGTSSVTASKAVYRNRMEEATDPDFRRGRIVSGYGNPILYPASAGDCTIAVTGEIDPYLVAHNQQHSQHVLAQAAYSANQTHPMASSIRPSGNGMLPLTQPTMYTGYASTVIPASSGQYYDYYSTPYPATAYSFTQGSTPSTLTPSPYRSASMEKSTRSSTSKIATASTPRTAASPTSSSYPR</sequence>